<name>A0A1Q2M3E4_9GAMM</name>
<dbReference type="InterPro" id="IPR010016">
    <property type="entry name" value="PxpB"/>
</dbReference>
<dbReference type="Proteomes" id="UP000188219">
    <property type="component" value="Chromosome"/>
</dbReference>
<dbReference type="STRING" id="260552.Mag101_06100"/>
<dbReference type="SMART" id="SM00796">
    <property type="entry name" value="AHS1"/>
    <property type="match status" value="1"/>
</dbReference>
<dbReference type="InterPro" id="IPR003833">
    <property type="entry name" value="CT_C_D"/>
</dbReference>
<sequence>MFQVVDSGDTAITVYLADKPSEYSLSRVLDFVDRLKVSVGDILQDIVPSYCGVTLYFDVLRCDYFLLRKKVRDIGHALDAEQAMSRADEEVRLVSLPVFYGEESAPDLARVAKACNLTIDDVIQLHSSQTYRVFALGFRPGFAFMGDVPEAIRVPRLESPRKRVPAGSVAIAGNQAAVYPSASPGGWNLVGRCPTQLFSCSRGQPEVLLSVGAQVRFAPVSHSEYLQLGGRFDE</sequence>
<dbReference type="GO" id="GO:0016787">
    <property type="term" value="F:hydrolase activity"/>
    <property type="evidence" value="ECO:0007669"/>
    <property type="project" value="UniProtKB-KW"/>
</dbReference>
<keyword evidence="2" id="KW-0378">Hydrolase</keyword>
<keyword evidence="6" id="KW-1185">Reference proteome</keyword>
<dbReference type="Gene3D" id="2.40.100.10">
    <property type="entry name" value="Cyclophilin-like"/>
    <property type="match status" value="1"/>
</dbReference>
<gene>
    <name evidence="5" type="ORF">Mag101_06100</name>
</gene>
<dbReference type="Pfam" id="PF02682">
    <property type="entry name" value="CT_C_D"/>
    <property type="match status" value="1"/>
</dbReference>
<dbReference type="KEGG" id="maga:Mag101_06100"/>
<dbReference type="SUPFAM" id="SSF50891">
    <property type="entry name" value="Cyclophilin-like"/>
    <property type="match status" value="1"/>
</dbReference>
<dbReference type="AlphaFoldDB" id="A0A1Q2M3E4"/>
<keyword evidence="3" id="KW-0067">ATP-binding</keyword>
<evidence type="ECO:0000313" key="6">
    <source>
        <dbReference type="Proteomes" id="UP000188219"/>
    </source>
</evidence>
<keyword evidence="1" id="KW-0547">Nucleotide-binding</keyword>
<reference evidence="5" key="1">
    <citation type="submission" date="2017-02" db="EMBL/GenBank/DDBJ databases">
        <title>Genome of Microbulbifer agarilyticus GP101.</title>
        <authorList>
            <person name="Jung J."/>
            <person name="Bae S.S."/>
            <person name="Baek K."/>
        </authorList>
    </citation>
    <scope>NUCLEOTIDE SEQUENCE [LARGE SCALE GENOMIC DNA]</scope>
    <source>
        <strain evidence="5">GP101</strain>
    </source>
</reference>
<proteinExistence type="predicted"/>
<protein>
    <recommendedName>
        <fullName evidence="4">Carboxyltransferase domain-containing protein</fullName>
    </recommendedName>
</protein>
<evidence type="ECO:0000256" key="1">
    <source>
        <dbReference type="ARBA" id="ARBA00022741"/>
    </source>
</evidence>
<dbReference type="GO" id="GO:0005524">
    <property type="term" value="F:ATP binding"/>
    <property type="evidence" value="ECO:0007669"/>
    <property type="project" value="UniProtKB-KW"/>
</dbReference>
<evidence type="ECO:0000313" key="5">
    <source>
        <dbReference type="EMBL" id="AQQ67255.1"/>
    </source>
</evidence>
<dbReference type="InterPro" id="IPR029000">
    <property type="entry name" value="Cyclophilin-like_dom_sf"/>
</dbReference>
<dbReference type="Gene3D" id="3.30.1360.40">
    <property type="match status" value="1"/>
</dbReference>
<accession>A0A1Q2M3E4</accession>
<dbReference type="OrthoDB" id="9778567at2"/>
<evidence type="ECO:0000256" key="2">
    <source>
        <dbReference type="ARBA" id="ARBA00022801"/>
    </source>
</evidence>
<evidence type="ECO:0000259" key="4">
    <source>
        <dbReference type="SMART" id="SM00796"/>
    </source>
</evidence>
<dbReference type="SUPFAM" id="SSF160467">
    <property type="entry name" value="PH0987 N-terminal domain-like"/>
    <property type="match status" value="1"/>
</dbReference>
<dbReference type="RefSeq" id="WP_077402202.1">
    <property type="nucleotide sequence ID" value="NZ_CP019650.1"/>
</dbReference>
<feature type="domain" description="Carboxyltransferase" evidence="4">
    <location>
        <begin position="2"/>
        <end position="208"/>
    </location>
</feature>
<dbReference type="PANTHER" id="PTHR34698:SF2">
    <property type="entry name" value="5-OXOPROLINASE SUBUNIT B"/>
    <property type="match status" value="1"/>
</dbReference>
<dbReference type="NCBIfam" id="TIGR00370">
    <property type="entry name" value="5-oxoprolinase subunit PxpB"/>
    <property type="match status" value="1"/>
</dbReference>
<dbReference type="EMBL" id="CP019650">
    <property type="protein sequence ID" value="AQQ67255.1"/>
    <property type="molecule type" value="Genomic_DNA"/>
</dbReference>
<organism evidence="5 6">
    <name type="scientific">Microbulbifer agarilyticus</name>
    <dbReference type="NCBI Taxonomy" id="260552"/>
    <lineage>
        <taxon>Bacteria</taxon>
        <taxon>Pseudomonadati</taxon>
        <taxon>Pseudomonadota</taxon>
        <taxon>Gammaproteobacteria</taxon>
        <taxon>Cellvibrionales</taxon>
        <taxon>Microbulbiferaceae</taxon>
        <taxon>Microbulbifer</taxon>
    </lineage>
</organism>
<evidence type="ECO:0000256" key="3">
    <source>
        <dbReference type="ARBA" id="ARBA00022840"/>
    </source>
</evidence>
<dbReference type="PANTHER" id="PTHR34698">
    <property type="entry name" value="5-OXOPROLINASE SUBUNIT B"/>
    <property type="match status" value="1"/>
</dbReference>